<dbReference type="GO" id="GO:0008195">
    <property type="term" value="F:phosphatidate phosphatase activity"/>
    <property type="evidence" value="ECO:0007669"/>
    <property type="project" value="InterPro"/>
</dbReference>
<dbReference type="AlphaFoldDB" id="A0A971IAW2"/>
<accession>A0A971IAW2</accession>
<dbReference type="EMBL" id="JAAXZR010000002">
    <property type="protein sequence ID" value="NLT78710.1"/>
    <property type="molecule type" value="Genomic_DNA"/>
</dbReference>
<gene>
    <name evidence="3" type="ORF">GXW98_00245</name>
</gene>
<dbReference type="RefSeq" id="WP_273171947.1">
    <property type="nucleotide sequence ID" value="NZ_JAAXZR010000002.1"/>
</dbReference>
<dbReference type="Pfam" id="PF09949">
    <property type="entry name" value="APP1_cat"/>
    <property type="match status" value="1"/>
</dbReference>
<dbReference type="PANTHER" id="PTHR28208:SF3">
    <property type="entry name" value="PHOSPHATIDATE PHOSPHATASE APP1"/>
    <property type="match status" value="1"/>
</dbReference>
<sequence>MEQPDRPAIRARRAATTFDTAQPHERIESKPLLIRSARRGVTGAFNFWIFVSTLITHHLRWYPIVEPYVGYGTPDYSRLICRTTLSPERGRSGLAVRGIRSAFKVPAPGTQVKIRVDGTRLHTVQIGSSEVYDQPDRQRSQSDEFALSDSSGYLDLVAEHRLKPGRHEVAYQVSRRAPVTAPLYTYPASTPLGVISDIDDTIMVTQVPSLWRAAYNMLLLNPKKRISVPGMSVLYNKIRDLYPQAPFFYLSTSPWNVESSIRHFINYHGFPEGPLLLRDLDPRPKTFIPTGVQHKLEFVDQLMADFPKMKFLLIGDDGQKDPTTYATVARRYPGRILAIGIRQLSPRESIGAMAGITATQPMPVTDVPVFYGTTGSNLMNTMLPFLAQQRGRRFRR</sequence>
<evidence type="ECO:0000259" key="2">
    <source>
        <dbReference type="Pfam" id="PF09949"/>
    </source>
</evidence>
<protein>
    <submittedName>
        <fullName evidence="3">DUF2183 domain-containing protein</fullName>
    </submittedName>
</protein>
<feature type="domain" description="Phosphatidate phosphatase APP1 catalytic" evidence="2">
    <location>
        <begin position="193"/>
        <end position="343"/>
    </location>
</feature>
<evidence type="ECO:0000256" key="1">
    <source>
        <dbReference type="SAM" id="MobiDB-lite"/>
    </source>
</evidence>
<comment type="caution">
    <text evidence="3">The sequence shown here is derived from an EMBL/GenBank/DDBJ whole genome shotgun (WGS) entry which is preliminary data.</text>
</comment>
<dbReference type="InterPro" id="IPR019236">
    <property type="entry name" value="APP1_cat"/>
</dbReference>
<feature type="region of interest" description="Disordered" evidence="1">
    <location>
        <begin position="1"/>
        <end position="22"/>
    </location>
</feature>
<reference evidence="3" key="1">
    <citation type="journal article" date="2020" name="Biotechnol. Biofuels">
        <title>New insights from the biogas microbiome by comprehensive genome-resolved metagenomics of nearly 1600 species originating from multiple anaerobic digesters.</title>
        <authorList>
            <person name="Campanaro S."/>
            <person name="Treu L."/>
            <person name="Rodriguez-R L.M."/>
            <person name="Kovalovszki A."/>
            <person name="Ziels R.M."/>
            <person name="Maus I."/>
            <person name="Zhu X."/>
            <person name="Kougias P.G."/>
            <person name="Basile A."/>
            <person name="Luo G."/>
            <person name="Schluter A."/>
            <person name="Konstantinidis K.T."/>
            <person name="Angelidaki I."/>
        </authorList>
    </citation>
    <scope>NUCLEOTIDE SEQUENCE</scope>
    <source>
        <strain evidence="3">AS01afH2WH_6</strain>
    </source>
</reference>
<organism evidence="3 4">
    <name type="scientific">Bifidobacterium crudilactis</name>
    <dbReference type="NCBI Taxonomy" id="327277"/>
    <lineage>
        <taxon>Bacteria</taxon>
        <taxon>Bacillati</taxon>
        <taxon>Actinomycetota</taxon>
        <taxon>Actinomycetes</taxon>
        <taxon>Bifidobacteriales</taxon>
        <taxon>Bifidobacteriaceae</taxon>
        <taxon>Bifidobacterium</taxon>
    </lineage>
</organism>
<proteinExistence type="predicted"/>
<evidence type="ECO:0000313" key="3">
    <source>
        <dbReference type="EMBL" id="NLT78710.1"/>
    </source>
</evidence>
<dbReference type="Proteomes" id="UP000767327">
    <property type="component" value="Unassembled WGS sequence"/>
</dbReference>
<dbReference type="InterPro" id="IPR052935">
    <property type="entry name" value="Mg2+_PAP"/>
</dbReference>
<evidence type="ECO:0000313" key="4">
    <source>
        <dbReference type="Proteomes" id="UP000767327"/>
    </source>
</evidence>
<dbReference type="PANTHER" id="PTHR28208">
    <property type="entry name" value="PHOSPHATIDATE PHOSPHATASE APP1"/>
    <property type="match status" value="1"/>
</dbReference>
<reference evidence="3" key="2">
    <citation type="submission" date="2020-01" db="EMBL/GenBank/DDBJ databases">
        <authorList>
            <person name="Campanaro S."/>
        </authorList>
    </citation>
    <scope>NUCLEOTIDE SEQUENCE</scope>
    <source>
        <strain evidence="3">AS01afH2WH_6</strain>
    </source>
</reference>
<name>A0A971IAW2_9BIFI</name>